<keyword evidence="3" id="KW-1185">Reference proteome</keyword>
<name>A0A1U7LP66_NEOID</name>
<evidence type="ECO:0000259" key="1">
    <source>
        <dbReference type="Pfam" id="PF13298"/>
    </source>
</evidence>
<sequence length="203" mass="23175">MSVFPPDMIERFPALSSKNLFCVQVHDATRLHFDLRLQLDGTTFSWAIPKGMRMLQPGERRLAVQVNPHPLDYTTFEGVIPKGSYGAGAVLLFDIGHYQIHERDQDYQTSESESSVVEEVDKIHEDRLRKGIASGKLTITLRGEHLKDVTFKLILPENKRYDLKKDWILLGLKDAVNDEIAEIRSVRTGRNLMEVWQGTSKPT</sequence>
<dbReference type="PANTHER" id="PTHR39465">
    <property type="entry name" value="DNA LIGASE D, 3'-PHOSPHOESTERASE DOMAIN"/>
    <property type="match status" value="1"/>
</dbReference>
<dbReference type="InterPro" id="IPR014144">
    <property type="entry name" value="LigD_PE_domain"/>
</dbReference>
<evidence type="ECO:0000313" key="2">
    <source>
        <dbReference type="EMBL" id="OLL24429.1"/>
    </source>
</evidence>
<proteinExistence type="predicted"/>
<dbReference type="Proteomes" id="UP000186594">
    <property type="component" value="Unassembled WGS sequence"/>
</dbReference>
<organism evidence="2 3">
    <name type="scientific">Neolecta irregularis (strain DAH-3)</name>
    <dbReference type="NCBI Taxonomy" id="1198029"/>
    <lineage>
        <taxon>Eukaryota</taxon>
        <taxon>Fungi</taxon>
        <taxon>Dikarya</taxon>
        <taxon>Ascomycota</taxon>
        <taxon>Taphrinomycotina</taxon>
        <taxon>Neolectales</taxon>
        <taxon>Neolectaceae</taxon>
        <taxon>Neolecta</taxon>
    </lineage>
</organism>
<dbReference type="Pfam" id="PF13298">
    <property type="entry name" value="LigD_N"/>
    <property type="match status" value="1"/>
</dbReference>
<dbReference type="AlphaFoldDB" id="A0A1U7LP66"/>
<gene>
    <name evidence="2" type="ORF">NEOLI_003545</name>
</gene>
<comment type="caution">
    <text evidence="2">The sequence shown here is derived from an EMBL/GenBank/DDBJ whole genome shotgun (WGS) entry which is preliminary data.</text>
</comment>
<dbReference type="OrthoDB" id="2588098at2759"/>
<accession>A0A1U7LP66</accession>
<dbReference type="EMBL" id="LXFE01000824">
    <property type="protein sequence ID" value="OLL24429.1"/>
    <property type="molecule type" value="Genomic_DNA"/>
</dbReference>
<dbReference type="PANTHER" id="PTHR39465:SF1">
    <property type="entry name" value="DNA LIGASE D 3'-PHOSPHOESTERASE DOMAIN-CONTAINING PROTEIN"/>
    <property type="match status" value="1"/>
</dbReference>
<reference evidence="2 3" key="1">
    <citation type="submission" date="2016-04" db="EMBL/GenBank/DDBJ databases">
        <title>Evolutionary innovation and constraint leading to complex multicellularity in the Ascomycota.</title>
        <authorList>
            <person name="Cisse O."/>
            <person name="Nguyen A."/>
            <person name="Hewitt D.A."/>
            <person name="Jedd G."/>
            <person name="Stajich J.E."/>
        </authorList>
    </citation>
    <scope>NUCLEOTIDE SEQUENCE [LARGE SCALE GENOMIC DNA]</scope>
    <source>
        <strain evidence="2 3">DAH-3</strain>
    </source>
</reference>
<feature type="domain" description="DNA ligase D 3'-phosphoesterase" evidence="1">
    <location>
        <begin position="24"/>
        <end position="148"/>
    </location>
</feature>
<protein>
    <submittedName>
        <fullName evidence="2">Multifunctional non-ous end joining protein LigD</fullName>
    </submittedName>
</protein>
<evidence type="ECO:0000313" key="3">
    <source>
        <dbReference type="Proteomes" id="UP000186594"/>
    </source>
</evidence>